<accession>A0A0B2VY03</accession>
<gene>
    <name evidence="1" type="ORF">Tcan_03315</name>
</gene>
<reference evidence="1 2" key="1">
    <citation type="submission" date="2014-11" db="EMBL/GenBank/DDBJ databases">
        <title>Genetic blueprint of the zoonotic pathogen Toxocara canis.</title>
        <authorList>
            <person name="Zhu X.-Q."/>
            <person name="Korhonen P.K."/>
            <person name="Cai H."/>
            <person name="Young N.D."/>
            <person name="Nejsum P."/>
            <person name="von Samson-Himmelstjerna G."/>
            <person name="Boag P.R."/>
            <person name="Tan P."/>
            <person name="Li Q."/>
            <person name="Min J."/>
            <person name="Yang Y."/>
            <person name="Wang X."/>
            <person name="Fang X."/>
            <person name="Hall R.S."/>
            <person name="Hofmann A."/>
            <person name="Sternberg P.W."/>
            <person name="Jex A.R."/>
            <person name="Gasser R.B."/>
        </authorList>
    </citation>
    <scope>NUCLEOTIDE SEQUENCE [LARGE SCALE GENOMIC DNA]</scope>
    <source>
        <strain evidence="1">PN_DK_2014</strain>
    </source>
</reference>
<dbReference type="AlphaFoldDB" id="A0A0B2VY03"/>
<dbReference type="Proteomes" id="UP000031036">
    <property type="component" value="Unassembled WGS sequence"/>
</dbReference>
<comment type="caution">
    <text evidence="1">The sequence shown here is derived from an EMBL/GenBank/DDBJ whole genome shotgun (WGS) entry which is preliminary data.</text>
</comment>
<name>A0A0B2VY03_TOXCA</name>
<organism evidence="1 2">
    <name type="scientific">Toxocara canis</name>
    <name type="common">Canine roundworm</name>
    <dbReference type="NCBI Taxonomy" id="6265"/>
    <lineage>
        <taxon>Eukaryota</taxon>
        <taxon>Metazoa</taxon>
        <taxon>Ecdysozoa</taxon>
        <taxon>Nematoda</taxon>
        <taxon>Chromadorea</taxon>
        <taxon>Rhabditida</taxon>
        <taxon>Spirurina</taxon>
        <taxon>Ascaridomorpha</taxon>
        <taxon>Ascaridoidea</taxon>
        <taxon>Toxocaridae</taxon>
        <taxon>Toxocara</taxon>
    </lineage>
</organism>
<evidence type="ECO:0000313" key="2">
    <source>
        <dbReference type="Proteomes" id="UP000031036"/>
    </source>
</evidence>
<proteinExistence type="predicted"/>
<evidence type="ECO:0000313" key="1">
    <source>
        <dbReference type="EMBL" id="KHN86217.1"/>
    </source>
</evidence>
<keyword evidence="2" id="KW-1185">Reference proteome</keyword>
<protein>
    <submittedName>
        <fullName evidence="1">Uncharacterized protein</fullName>
    </submittedName>
</protein>
<dbReference type="EMBL" id="JPKZ01000639">
    <property type="protein sequence ID" value="KHN86217.1"/>
    <property type="molecule type" value="Genomic_DNA"/>
</dbReference>
<sequence length="139" mass="15312">MDERWKVLADGSLSTGPQGFFMSPRYFPKMMSSSPYRSPSPPQLTLERKHKLKINSAMAKHVVECHSLQAVSVAVKILARSKGTLIPKKINSAMAKHVVECHSLQAVSVAVKILARSKGTLIPKTKEASLINSRKPLIH</sequence>